<evidence type="ECO:0000256" key="9">
    <source>
        <dbReference type="ARBA" id="ARBA00023186"/>
    </source>
</evidence>
<keyword evidence="7 10" id="KW-0574">Periplasm</keyword>
<sequence length="208" mass="22543" precursor="true">MLRSALLAALFSVSTLGVSVPAHAGAADQLKAFVSDVKAASGAFSQYTVGDKGQTRPKQTGEFAFERPGRFRWLVKQPYEQSIISDGKQLYQYDPDLNQVTERKVDEAIGTSPAAILFGSGSLEQAFDVSDLPDRDGMQWLRAKPRGADAGFAQVDIGFANNQPARIELLDSFGQTTRVELSNLKPNPGFAPDAFRYTPPQGADVVKM</sequence>
<protein>
    <recommendedName>
        <fullName evidence="4 10">Outer-membrane lipoprotein carrier protein</fullName>
    </recommendedName>
</protein>
<dbReference type="EMBL" id="LT907988">
    <property type="protein sequence ID" value="SOE47970.1"/>
    <property type="molecule type" value="Genomic_DNA"/>
</dbReference>
<dbReference type="KEGG" id="odi:ODI_R1153"/>
<dbReference type="OrthoDB" id="9787361at2"/>
<accession>A0A1C3JYY2</accession>
<evidence type="ECO:0000256" key="3">
    <source>
        <dbReference type="ARBA" id="ARBA00011245"/>
    </source>
</evidence>
<evidence type="ECO:0000256" key="8">
    <source>
        <dbReference type="ARBA" id="ARBA00022927"/>
    </source>
</evidence>
<dbReference type="InterPro" id="IPR029046">
    <property type="entry name" value="LolA/LolB/LppX"/>
</dbReference>
<evidence type="ECO:0000256" key="4">
    <source>
        <dbReference type="ARBA" id="ARBA00014035"/>
    </source>
</evidence>
<evidence type="ECO:0000256" key="10">
    <source>
        <dbReference type="HAMAP-Rule" id="MF_00240"/>
    </source>
</evidence>
<dbReference type="GO" id="GO:0030288">
    <property type="term" value="C:outer membrane-bounded periplasmic space"/>
    <property type="evidence" value="ECO:0007669"/>
    <property type="project" value="TreeGrafter"/>
</dbReference>
<dbReference type="GO" id="GO:0044874">
    <property type="term" value="P:lipoprotein localization to outer membrane"/>
    <property type="evidence" value="ECO:0007669"/>
    <property type="project" value="UniProtKB-UniRule"/>
</dbReference>
<keyword evidence="8 10" id="KW-0653">Protein transport</keyword>
<evidence type="ECO:0000313" key="12">
    <source>
        <dbReference type="EMBL" id="SOE47970.1"/>
    </source>
</evidence>
<evidence type="ECO:0000256" key="2">
    <source>
        <dbReference type="ARBA" id="ARBA00007615"/>
    </source>
</evidence>
<feature type="signal peptide" evidence="10">
    <location>
        <begin position="1"/>
        <end position="24"/>
    </location>
</feature>
<dbReference type="HAMAP" id="MF_00240">
    <property type="entry name" value="LolA"/>
    <property type="match status" value="1"/>
</dbReference>
<proteinExistence type="inferred from homology"/>
<dbReference type="EMBL" id="FLRC01000008">
    <property type="protein sequence ID" value="SBT24357.1"/>
    <property type="molecule type" value="Genomic_DNA"/>
</dbReference>
<dbReference type="Pfam" id="PF03548">
    <property type="entry name" value="LolA"/>
    <property type="match status" value="1"/>
</dbReference>
<dbReference type="InterPro" id="IPR004564">
    <property type="entry name" value="OM_lipoprot_carrier_LolA-like"/>
</dbReference>
<keyword evidence="13" id="KW-1185">Reference proteome</keyword>
<keyword evidence="11" id="KW-0449">Lipoprotein</keyword>
<keyword evidence="9 10" id="KW-0143">Chaperone</keyword>
<evidence type="ECO:0000313" key="11">
    <source>
        <dbReference type="EMBL" id="SBT24357.1"/>
    </source>
</evidence>
<reference evidence="12 13" key="2">
    <citation type="submission" date="2017-08" db="EMBL/GenBank/DDBJ databases">
        <authorList>
            <person name="de Groot N.N."/>
        </authorList>
    </citation>
    <scope>NUCLEOTIDE SEQUENCE [LARGE SCALE GENOMIC DNA]</scope>
    <source>
        <strain evidence="12">Orrdi1</strain>
    </source>
</reference>
<dbReference type="InterPro" id="IPR018323">
    <property type="entry name" value="OM_lipoprot_carrier_LolA_Pbac"/>
</dbReference>
<keyword evidence="5 10" id="KW-0813">Transport</keyword>
<dbReference type="Proteomes" id="UP000078558">
    <property type="component" value="Chromosome I"/>
</dbReference>
<evidence type="ECO:0000256" key="6">
    <source>
        <dbReference type="ARBA" id="ARBA00022729"/>
    </source>
</evidence>
<evidence type="ECO:0000313" key="13">
    <source>
        <dbReference type="Proteomes" id="UP000078558"/>
    </source>
</evidence>
<comment type="similarity">
    <text evidence="2 10">Belongs to the LolA family.</text>
</comment>
<feature type="chain" id="PRO_5015205311" description="Outer-membrane lipoprotein carrier protein" evidence="10">
    <location>
        <begin position="25"/>
        <end position="208"/>
    </location>
</feature>
<gene>
    <name evidence="10" type="primary">lolA</name>
    <name evidence="11" type="ORF">ODI_02517</name>
    <name evidence="12" type="ORF">ODI_R1153</name>
</gene>
<dbReference type="PANTHER" id="PTHR35869">
    <property type="entry name" value="OUTER-MEMBRANE LIPOPROTEIN CARRIER PROTEIN"/>
    <property type="match status" value="1"/>
</dbReference>
<dbReference type="GO" id="GO:0042953">
    <property type="term" value="P:lipoprotein transport"/>
    <property type="evidence" value="ECO:0007669"/>
    <property type="project" value="InterPro"/>
</dbReference>
<dbReference type="PANTHER" id="PTHR35869:SF1">
    <property type="entry name" value="OUTER-MEMBRANE LIPOPROTEIN CARRIER PROTEIN"/>
    <property type="match status" value="1"/>
</dbReference>
<dbReference type="CDD" id="cd16325">
    <property type="entry name" value="LolA"/>
    <property type="match status" value="1"/>
</dbReference>
<dbReference type="NCBIfam" id="TIGR00547">
    <property type="entry name" value="lolA"/>
    <property type="match status" value="1"/>
</dbReference>
<dbReference type="AlphaFoldDB" id="A0A1C3JYY2"/>
<name>A0A1C3JYY2_9BURK</name>
<dbReference type="SUPFAM" id="SSF89392">
    <property type="entry name" value="Prokaryotic lipoproteins and lipoprotein localization factors"/>
    <property type="match status" value="1"/>
</dbReference>
<keyword evidence="6 10" id="KW-0732">Signal</keyword>
<evidence type="ECO:0000256" key="7">
    <source>
        <dbReference type="ARBA" id="ARBA00022764"/>
    </source>
</evidence>
<reference evidence="11 13" key="1">
    <citation type="submission" date="2016-06" db="EMBL/GenBank/DDBJ databases">
        <authorList>
            <person name="Kjaerup R.B."/>
            <person name="Dalgaard T.S."/>
            <person name="Juul-Madsen H.R."/>
        </authorList>
    </citation>
    <scope>NUCLEOTIDE SEQUENCE [LARGE SCALE GENOMIC DNA]</scope>
    <source>
        <strain evidence="11">Orrdi1</strain>
    </source>
</reference>
<comment type="subunit">
    <text evidence="3 10">Monomer.</text>
</comment>
<evidence type="ECO:0000256" key="1">
    <source>
        <dbReference type="ARBA" id="ARBA00004418"/>
    </source>
</evidence>
<evidence type="ECO:0000256" key="5">
    <source>
        <dbReference type="ARBA" id="ARBA00022448"/>
    </source>
</evidence>
<comment type="subcellular location">
    <subcellularLocation>
        <location evidence="1 10">Periplasm</location>
    </subcellularLocation>
</comment>
<comment type="function">
    <text evidence="10">Participates in the translocation of lipoproteins from the inner membrane to the outer membrane. Only forms a complex with a lipoprotein if the residue after the N-terminal Cys is not an aspartate (The Asp acts as a targeting signal to indicate that the lipoprotein should stay in the inner membrane).</text>
</comment>
<dbReference type="NCBIfam" id="NF000661">
    <property type="entry name" value="PRK00031.1-3"/>
    <property type="match status" value="1"/>
</dbReference>
<dbReference type="Gene3D" id="2.50.20.10">
    <property type="entry name" value="Lipoprotein localisation LolA/LolB/LppX"/>
    <property type="match status" value="1"/>
</dbReference>
<organism evidence="11 13">
    <name type="scientific">Orrella dioscoreae</name>
    <dbReference type="NCBI Taxonomy" id="1851544"/>
    <lineage>
        <taxon>Bacteria</taxon>
        <taxon>Pseudomonadati</taxon>
        <taxon>Pseudomonadota</taxon>
        <taxon>Betaproteobacteria</taxon>
        <taxon>Burkholderiales</taxon>
        <taxon>Alcaligenaceae</taxon>
        <taxon>Orrella</taxon>
    </lineage>
</organism>
<dbReference type="STRING" id="1851544.ODI_02517"/>